<comment type="caution">
    <text evidence="1">The sequence shown here is derived from an EMBL/GenBank/DDBJ whole genome shotgun (WGS) entry which is preliminary data.</text>
</comment>
<organism evidence="1 2">
    <name type="scientific">Rhizopogon vesiculosus</name>
    <dbReference type="NCBI Taxonomy" id="180088"/>
    <lineage>
        <taxon>Eukaryota</taxon>
        <taxon>Fungi</taxon>
        <taxon>Dikarya</taxon>
        <taxon>Basidiomycota</taxon>
        <taxon>Agaricomycotina</taxon>
        <taxon>Agaricomycetes</taxon>
        <taxon>Agaricomycetidae</taxon>
        <taxon>Boletales</taxon>
        <taxon>Suillineae</taxon>
        <taxon>Rhizopogonaceae</taxon>
        <taxon>Rhizopogon</taxon>
    </lineage>
</organism>
<dbReference type="Proteomes" id="UP000183567">
    <property type="component" value="Unassembled WGS sequence"/>
</dbReference>
<sequence length="18" mass="1950">MSDSDQEVVPGRRQGCSV</sequence>
<evidence type="ECO:0000313" key="1">
    <source>
        <dbReference type="EMBL" id="OJA09165.1"/>
    </source>
</evidence>
<reference evidence="1 2" key="1">
    <citation type="submission" date="2016-03" db="EMBL/GenBank/DDBJ databases">
        <title>Comparative genomics of the ectomycorrhizal sister species Rhizopogon vinicolor and Rhizopogon vesiculosus (Basidiomycota: Boletales) reveals a divergence of the mating type B locus.</title>
        <authorList>
            <person name="Mujic A.B."/>
            <person name="Kuo A."/>
            <person name="Tritt A."/>
            <person name="Lipzen A."/>
            <person name="Chen C."/>
            <person name="Johnson J."/>
            <person name="Sharma A."/>
            <person name="Barry K."/>
            <person name="Grigoriev I.V."/>
            <person name="Spatafora J.W."/>
        </authorList>
    </citation>
    <scope>NUCLEOTIDE SEQUENCE [LARGE SCALE GENOMIC DNA]</scope>
    <source>
        <strain evidence="1 2">AM-OR11-056</strain>
    </source>
</reference>
<evidence type="ECO:0000313" key="2">
    <source>
        <dbReference type="Proteomes" id="UP000183567"/>
    </source>
</evidence>
<dbReference type="AlphaFoldDB" id="A0A1J8PJQ6"/>
<proteinExistence type="predicted"/>
<protein>
    <submittedName>
        <fullName evidence="1">Uncharacterized protein</fullName>
    </submittedName>
</protein>
<keyword evidence="2" id="KW-1185">Reference proteome</keyword>
<dbReference type="EMBL" id="LVVM01006003">
    <property type="protein sequence ID" value="OJA09165.1"/>
    <property type="molecule type" value="Genomic_DNA"/>
</dbReference>
<accession>A0A1J8PJQ6</accession>
<name>A0A1J8PJQ6_9AGAM</name>
<gene>
    <name evidence="1" type="ORF">AZE42_11157</name>
</gene>